<feature type="transmembrane region" description="Helical" evidence="2">
    <location>
        <begin position="175"/>
        <end position="194"/>
    </location>
</feature>
<feature type="transmembrane region" description="Helical" evidence="2">
    <location>
        <begin position="41"/>
        <end position="64"/>
    </location>
</feature>
<keyword evidence="4" id="KW-1185">Reference proteome</keyword>
<dbReference type="AlphaFoldDB" id="A0ABD5RKY4"/>
<evidence type="ECO:0000256" key="2">
    <source>
        <dbReference type="SAM" id="Phobius"/>
    </source>
</evidence>
<gene>
    <name evidence="3" type="ORF">ACFPYI_07870</name>
</gene>
<evidence type="ECO:0000256" key="1">
    <source>
        <dbReference type="SAM" id="MobiDB-lite"/>
    </source>
</evidence>
<dbReference type="Proteomes" id="UP001596099">
    <property type="component" value="Unassembled WGS sequence"/>
</dbReference>
<feature type="transmembrane region" description="Helical" evidence="2">
    <location>
        <begin position="109"/>
        <end position="128"/>
    </location>
</feature>
<reference evidence="3 4" key="1">
    <citation type="journal article" date="2019" name="Int. J. Syst. Evol. Microbiol.">
        <title>The Global Catalogue of Microorganisms (GCM) 10K type strain sequencing project: providing services to taxonomists for standard genome sequencing and annotation.</title>
        <authorList>
            <consortium name="The Broad Institute Genomics Platform"/>
            <consortium name="The Broad Institute Genome Sequencing Center for Infectious Disease"/>
            <person name="Wu L."/>
            <person name="Ma J."/>
        </authorList>
    </citation>
    <scope>NUCLEOTIDE SEQUENCE [LARGE SCALE GENOMIC DNA]</scope>
    <source>
        <strain evidence="3 4">CGMCC 1.12543</strain>
    </source>
</reference>
<keyword evidence="2" id="KW-1133">Transmembrane helix</keyword>
<keyword evidence="2" id="KW-0812">Transmembrane</keyword>
<organism evidence="3 4">
    <name type="scientific">Halomarina salina</name>
    <dbReference type="NCBI Taxonomy" id="1872699"/>
    <lineage>
        <taxon>Archaea</taxon>
        <taxon>Methanobacteriati</taxon>
        <taxon>Methanobacteriota</taxon>
        <taxon>Stenosarchaea group</taxon>
        <taxon>Halobacteria</taxon>
        <taxon>Halobacteriales</taxon>
        <taxon>Natronomonadaceae</taxon>
        <taxon>Halomarina</taxon>
    </lineage>
</organism>
<proteinExistence type="predicted"/>
<accession>A0ABD5RKY4</accession>
<feature type="region of interest" description="Disordered" evidence="1">
    <location>
        <begin position="1"/>
        <end position="32"/>
    </location>
</feature>
<sequence length="319" mass="33547">MSRVSSSGDPRAPSRPNDGTGESSVRVDADETTVGHRPDRWLGWALVALALGVATNSLLGPLVTGAIAYPFPETLVNQTVGLEAVSLAVVAPWSLVAAWFVLRDHRAGPVLALPPAAYTAYMFVQYVVGPEYLTYSWVVAFHLGLFVLSGAVLVRAWSSVRSASLPTPSETRRRRASVGLVLLTAFVGLQYLPAAGGVLTGGPVSDEVAAAPTMYWSIALLDLGVVVPVTVATAIGLLRGASWAERALYGVAGWYLLVPVSVAAMGLTMLANGDPNASVGQVVVLSVAALLFTAFAAWVYRPLFARARDRQGTTERTTG</sequence>
<feature type="transmembrane region" description="Helical" evidence="2">
    <location>
        <begin position="247"/>
        <end position="267"/>
    </location>
</feature>
<feature type="transmembrane region" description="Helical" evidence="2">
    <location>
        <begin position="279"/>
        <end position="300"/>
    </location>
</feature>
<evidence type="ECO:0000313" key="4">
    <source>
        <dbReference type="Proteomes" id="UP001596099"/>
    </source>
</evidence>
<feature type="transmembrane region" description="Helical" evidence="2">
    <location>
        <begin position="214"/>
        <end position="235"/>
    </location>
</feature>
<name>A0ABD5RKY4_9EURY</name>
<dbReference type="EMBL" id="JBHSQH010000001">
    <property type="protein sequence ID" value="MFC5971247.1"/>
    <property type="molecule type" value="Genomic_DNA"/>
</dbReference>
<feature type="transmembrane region" description="Helical" evidence="2">
    <location>
        <begin position="134"/>
        <end position="154"/>
    </location>
</feature>
<evidence type="ECO:0000313" key="3">
    <source>
        <dbReference type="EMBL" id="MFC5971247.1"/>
    </source>
</evidence>
<protein>
    <submittedName>
        <fullName evidence="3">Uncharacterized protein</fullName>
    </submittedName>
</protein>
<keyword evidence="2" id="KW-0472">Membrane</keyword>
<comment type="caution">
    <text evidence="3">The sequence shown here is derived from an EMBL/GenBank/DDBJ whole genome shotgun (WGS) entry which is preliminary data.</text>
</comment>
<feature type="transmembrane region" description="Helical" evidence="2">
    <location>
        <begin position="84"/>
        <end position="102"/>
    </location>
</feature>
<dbReference type="RefSeq" id="WP_247414155.1">
    <property type="nucleotide sequence ID" value="NZ_JALLGW010000001.1"/>
</dbReference>